<dbReference type="SUPFAM" id="SSF53098">
    <property type="entry name" value="Ribonuclease H-like"/>
    <property type="match status" value="1"/>
</dbReference>
<feature type="compositionally biased region" description="Basic and acidic residues" evidence="2">
    <location>
        <begin position="771"/>
        <end position="785"/>
    </location>
</feature>
<dbReference type="PANTHER" id="PTHR37984:SF5">
    <property type="entry name" value="PROTEIN NYNRIN-LIKE"/>
    <property type="match status" value="1"/>
</dbReference>
<feature type="region of interest" description="Disordered" evidence="2">
    <location>
        <begin position="603"/>
        <end position="627"/>
    </location>
</feature>
<dbReference type="Pfam" id="PF17921">
    <property type="entry name" value="Integrase_H2C2"/>
    <property type="match status" value="1"/>
</dbReference>
<dbReference type="InterPro" id="IPR041588">
    <property type="entry name" value="Integrase_H2C2"/>
</dbReference>
<comment type="caution">
    <text evidence="4">The sequence shown here is derived from an EMBL/GenBank/DDBJ whole genome shotgun (WGS) entry which is preliminary data.</text>
</comment>
<evidence type="ECO:0000256" key="2">
    <source>
        <dbReference type="SAM" id="MobiDB-lite"/>
    </source>
</evidence>
<dbReference type="FunFam" id="3.30.420.10:FF:000063">
    <property type="entry name" value="Retrovirus-related Pol polyprotein from transposon 297-like Protein"/>
    <property type="match status" value="1"/>
</dbReference>
<dbReference type="InterPro" id="IPR012337">
    <property type="entry name" value="RNaseH-like_sf"/>
</dbReference>
<dbReference type="GO" id="GO:0003964">
    <property type="term" value="F:RNA-directed DNA polymerase activity"/>
    <property type="evidence" value="ECO:0007669"/>
    <property type="project" value="UniProtKB-EC"/>
</dbReference>
<reference evidence="4 5" key="1">
    <citation type="journal article" date="2018" name="Elife">
        <title>Firefly genomes illuminate parallel origins of bioluminescence in beetles.</title>
        <authorList>
            <person name="Fallon T.R."/>
            <person name="Lower S.E."/>
            <person name="Chang C.H."/>
            <person name="Bessho-Uehara M."/>
            <person name="Martin G.J."/>
            <person name="Bewick A.J."/>
            <person name="Behringer M."/>
            <person name="Debat H.J."/>
            <person name="Wong I."/>
            <person name="Day J.C."/>
            <person name="Suvorov A."/>
            <person name="Silva C.J."/>
            <person name="Stanger-Hall K.F."/>
            <person name="Hall D.W."/>
            <person name="Schmitz R.J."/>
            <person name="Nelson D.R."/>
            <person name="Lewis S.M."/>
            <person name="Shigenobu S."/>
            <person name="Bybee S.M."/>
            <person name="Larracuente A.M."/>
            <person name="Oba Y."/>
            <person name="Weng J.K."/>
        </authorList>
    </citation>
    <scope>NUCLEOTIDE SEQUENCE [LARGE SCALE GENOMIC DNA]</scope>
    <source>
        <strain evidence="4">1611_PpyrPB1</strain>
        <tissue evidence="4">Whole body</tissue>
    </source>
</reference>
<dbReference type="Pfam" id="PF00665">
    <property type="entry name" value="rve"/>
    <property type="match status" value="1"/>
</dbReference>
<dbReference type="Proteomes" id="UP000327044">
    <property type="component" value="Unassembled WGS sequence"/>
</dbReference>
<feature type="region of interest" description="Disordered" evidence="2">
    <location>
        <begin position="756"/>
        <end position="785"/>
    </location>
</feature>
<sequence length="831" mass="97058">MALNPVKVENVHGNLHEFDPNVHQWDLFVRKMKQYYSANNIDKADKQRALFLNALSDNAFSLMLDLCMPDKPEEKDFDSLVELFNNHFNPKRAIFAEKEQFYGARKEKHELCSDWAARVRRLATYCNFGNSLNMILRDKFIIGYNDGKIKDKLFLSEESVTFQEAEKQAKTYETLEATRSHQIANDQADFFYRRVNNQNPGAASTSRKSETAVKPEPLDVHLVGKGKRFNNQQDDDLDTLYSLDINNQFLLPIRTIKDTESGEPILVDACLNNVYLQFELDTGSAVSAMNEFLFDTLFPDEILERTKIKLKEETRNDEILRKVFEFASQGWPSDCKEEELKPYYIRRDQITIEDNLLMWGHRLIIPSRCRKEVLKEIHSTHMGIVKSKSLTRSFVWWPSCDKNVEEFCKNCLACSKHRNSPPKAEVIEWPKTEQPWERVHIDFFGPLHNKMFMIVVDFHSKWIEVVYMKNITSENTVDKLREIFSRWGLPKIVVTDNGRSFVSECFKHFLYMNGIQHITPPPYHPATNGLAEVSVRTVKTHILRAMEERNSTDLFAALNRFLLHYRNSIHSSTGVTPAELLIGRKLRMRLDLILPEEQLKRQHLRKEERGRDPKRLTRNSAEVKRNNVSARGNFKKGDRVFVRDYRRAKPSWVPAEIVEQNGPRNYKTLTNENLIWRRHSDQIIKGPSYDDDDLLDYYSRPLTVDSNATIVKNVDDVVVEESAVGKASSPEPIREAETIADDFVVTNSRRYLNTKQEEKHLETAETPNRGRSVEKLEKINDSEDKEDLDKFKIQKSFQNQRLSNWEKGEKHLETQKAWNIRKSLEKLKFQD</sequence>
<name>A0A5N4A6M9_PHOPY</name>
<feature type="compositionally biased region" description="Basic and acidic residues" evidence="2">
    <location>
        <begin position="603"/>
        <end position="625"/>
    </location>
</feature>
<dbReference type="FunFam" id="1.10.340.70:FF:000003">
    <property type="entry name" value="Protein CBG25708"/>
    <property type="match status" value="1"/>
</dbReference>
<dbReference type="AlphaFoldDB" id="A0A5N4A6M9"/>
<gene>
    <name evidence="4" type="ORF">PPYR_12606</name>
</gene>
<keyword evidence="5" id="KW-1185">Reference proteome</keyword>
<proteinExistence type="predicted"/>
<dbReference type="EC" id="2.7.7.49" evidence="1"/>
<dbReference type="InterPro" id="IPR001584">
    <property type="entry name" value="Integrase_cat-core"/>
</dbReference>
<protein>
    <recommendedName>
        <fullName evidence="1">RNA-directed DNA polymerase</fullName>
        <ecNumber evidence="1">2.7.7.49</ecNumber>
    </recommendedName>
</protein>
<evidence type="ECO:0000313" key="4">
    <source>
        <dbReference type="EMBL" id="KAB0792986.1"/>
    </source>
</evidence>
<dbReference type="EMBL" id="VVIM01000009">
    <property type="protein sequence ID" value="KAB0792986.1"/>
    <property type="molecule type" value="Genomic_DNA"/>
</dbReference>
<dbReference type="GO" id="GO:0015074">
    <property type="term" value="P:DNA integration"/>
    <property type="evidence" value="ECO:0007669"/>
    <property type="project" value="InterPro"/>
</dbReference>
<dbReference type="InterPro" id="IPR050951">
    <property type="entry name" value="Retrovirus_Pol_polyprotein"/>
</dbReference>
<dbReference type="Gene3D" id="3.30.420.10">
    <property type="entry name" value="Ribonuclease H-like superfamily/Ribonuclease H"/>
    <property type="match status" value="1"/>
</dbReference>
<dbReference type="PANTHER" id="PTHR37984">
    <property type="entry name" value="PROTEIN CBG26694"/>
    <property type="match status" value="1"/>
</dbReference>
<dbReference type="GO" id="GO:0003676">
    <property type="term" value="F:nucleic acid binding"/>
    <property type="evidence" value="ECO:0007669"/>
    <property type="project" value="InterPro"/>
</dbReference>
<dbReference type="Gene3D" id="1.10.340.70">
    <property type="match status" value="1"/>
</dbReference>
<organism evidence="4 5">
    <name type="scientific">Photinus pyralis</name>
    <name type="common">Common eastern firefly</name>
    <name type="synonym">Lampyris pyralis</name>
    <dbReference type="NCBI Taxonomy" id="7054"/>
    <lineage>
        <taxon>Eukaryota</taxon>
        <taxon>Metazoa</taxon>
        <taxon>Ecdysozoa</taxon>
        <taxon>Arthropoda</taxon>
        <taxon>Hexapoda</taxon>
        <taxon>Insecta</taxon>
        <taxon>Pterygota</taxon>
        <taxon>Neoptera</taxon>
        <taxon>Endopterygota</taxon>
        <taxon>Coleoptera</taxon>
        <taxon>Polyphaga</taxon>
        <taxon>Elateriformia</taxon>
        <taxon>Elateroidea</taxon>
        <taxon>Lampyridae</taxon>
        <taxon>Lampyrinae</taxon>
        <taxon>Photinus</taxon>
    </lineage>
</organism>
<accession>A0A5N4A6M9</accession>
<dbReference type="InterPro" id="IPR036397">
    <property type="entry name" value="RNaseH_sf"/>
</dbReference>
<evidence type="ECO:0000259" key="3">
    <source>
        <dbReference type="PROSITE" id="PS50994"/>
    </source>
</evidence>
<dbReference type="PROSITE" id="PS50994">
    <property type="entry name" value="INTEGRASE"/>
    <property type="match status" value="1"/>
</dbReference>
<evidence type="ECO:0000256" key="1">
    <source>
        <dbReference type="ARBA" id="ARBA00012493"/>
    </source>
</evidence>
<evidence type="ECO:0000313" key="5">
    <source>
        <dbReference type="Proteomes" id="UP000327044"/>
    </source>
</evidence>
<feature type="domain" description="Integrase catalytic" evidence="3">
    <location>
        <begin position="431"/>
        <end position="585"/>
    </location>
</feature>
<dbReference type="InParanoid" id="A0A5N4A6M9"/>